<dbReference type="EMBL" id="LIAE01008595">
    <property type="protein sequence ID" value="PAV73442.1"/>
    <property type="molecule type" value="Genomic_DNA"/>
</dbReference>
<dbReference type="AlphaFoldDB" id="A0A2A2KHW6"/>
<evidence type="ECO:0000313" key="2">
    <source>
        <dbReference type="EMBL" id="PAV73442.1"/>
    </source>
</evidence>
<feature type="transmembrane region" description="Helical" evidence="1">
    <location>
        <begin position="20"/>
        <end position="37"/>
    </location>
</feature>
<proteinExistence type="predicted"/>
<evidence type="ECO:0000313" key="3">
    <source>
        <dbReference type="Proteomes" id="UP000218231"/>
    </source>
</evidence>
<accession>A0A2A2KHW6</accession>
<organism evidence="2 3">
    <name type="scientific">Diploscapter pachys</name>
    <dbReference type="NCBI Taxonomy" id="2018661"/>
    <lineage>
        <taxon>Eukaryota</taxon>
        <taxon>Metazoa</taxon>
        <taxon>Ecdysozoa</taxon>
        <taxon>Nematoda</taxon>
        <taxon>Chromadorea</taxon>
        <taxon>Rhabditida</taxon>
        <taxon>Rhabditina</taxon>
        <taxon>Rhabditomorpha</taxon>
        <taxon>Rhabditoidea</taxon>
        <taxon>Rhabditidae</taxon>
        <taxon>Diploscapter</taxon>
    </lineage>
</organism>
<dbReference type="Proteomes" id="UP000218231">
    <property type="component" value="Unassembled WGS sequence"/>
</dbReference>
<name>A0A2A2KHW6_9BILA</name>
<reference evidence="2 3" key="1">
    <citation type="journal article" date="2017" name="Curr. Biol.">
        <title>Genome architecture and evolution of a unichromosomal asexual nematode.</title>
        <authorList>
            <person name="Fradin H."/>
            <person name="Zegar C."/>
            <person name="Gutwein M."/>
            <person name="Lucas J."/>
            <person name="Kovtun M."/>
            <person name="Corcoran D."/>
            <person name="Baugh L.R."/>
            <person name="Kiontke K."/>
            <person name="Gunsalus K."/>
            <person name="Fitch D.H."/>
            <person name="Piano F."/>
        </authorList>
    </citation>
    <scope>NUCLEOTIDE SEQUENCE [LARGE SCALE GENOMIC DNA]</scope>
    <source>
        <strain evidence="2">PF1309</strain>
    </source>
</reference>
<sequence>MRRTVSLKPRPNSPSSSRLLAWKLIVMSPAATLSMAVPRLSATTTWSSNRVAACLTVAWLAWALLASASLSPASVARASSRRMA</sequence>
<protein>
    <submittedName>
        <fullName evidence="2">Uncharacterized protein</fullName>
    </submittedName>
</protein>
<keyword evidence="1" id="KW-1133">Transmembrane helix</keyword>
<keyword evidence="3" id="KW-1185">Reference proteome</keyword>
<feature type="transmembrane region" description="Helical" evidence="1">
    <location>
        <begin position="57"/>
        <end position="76"/>
    </location>
</feature>
<keyword evidence="1" id="KW-0812">Transmembrane</keyword>
<comment type="caution">
    <text evidence="2">The sequence shown here is derived from an EMBL/GenBank/DDBJ whole genome shotgun (WGS) entry which is preliminary data.</text>
</comment>
<gene>
    <name evidence="2" type="ORF">WR25_12944</name>
</gene>
<evidence type="ECO:0000256" key="1">
    <source>
        <dbReference type="SAM" id="Phobius"/>
    </source>
</evidence>
<keyword evidence="1" id="KW-0472">Membrane</keyword>